<proteinExistence type="predicted"/>
<keyword evidence="1" id="KW-0378">Hydrolase</keyword>
<dbReference type="InterPro" id="IPR029058">
    <property type="entry name" value="AB_hydrolase_fold"/>
</dbReference>
<organism evidence="3 4">
    <name type="scientific">Amycolatopsis heterodermiae</name>
    <dbReference type="NCBI Taxonomy" id="3110235"/>
    <lineage>
        <taxon>Bacteria</taxon>
        <taxon>Bacillati</taxon>
        <taxon>Actinomycetota</taxon>
        <taxon>Actinomycetes</taxon>
        <taxon>Pseudonocardiales</taxon>
        <taxon>Pseudonocardiaceae</taxon>
        <taxon>Amycolatopsis</taxon>
    </lineage>
</organism>
<evidence type="ECO:0000313" key="4">
    <source>
        <dbReference type="Proteomes" id="UP001304298"/>
    </source>
</evidence>
<accession>A0ABU5RND7</accession>
<evidence type="ECO:0000259" key="2">
    <source>
        <dbReference type="Pfam" id="PF00326"/>
    </source>
</evidence>
<dbReference type="SUPFAM" id="SSF53474">
    <property type="entry name" value="alpha/beta-Hydrolases"/>
    <property type="match status" value="1"/>
</dbReference>
<dbReference type="Gene3D" id="3.40.50.1820">
    <property type="entry name" value="alpha/beta hydrolase"/>
    <property type="match status" value="1"/>
</dbReference>
<keyword evidence="4" id="KW-1185">Reference proteome</keyword>
<dbReference type="Proteomes" id="UP001304298">
    <property type="component" value="Unassembled WGS sequence"/>
</dbReference>
<evidence type="ECO:0000313" key="3">
    <source>
        <dbReference type="EMBL" id="MEA5367029.1"/>
    </source>
</evidence>
<sequence length="599" mass="63991">MGNLSAEAIVDRILPREPRVSPDGRWVAYLATTRGHAAGELWLVPAHGSGPPRKLAGTAEAPRWAPDSGSVFFLADARPHRIALTGDAERLADRAVTACVPLPGDLAVLIGPGEEPPGDPYLRAPEPPDRLWLLDLTTGEVRPHGDLGDRHVVEAAAHPGAGPLAVLTWPVADPCPGMLEPRLHLVGGRDLPAPAVEASALTWWGDRLLYRGRTPPGLVGGDAIFDAEDGTNLTEGMSVCPVDLVQVDDGPPLALFAEGLDTTIRRLDPATRRFTEIARAPGSLEFLSHGGGVVAVVASTATEPDDVHTGPPGGPLTRLTDVSPELRARTWGPQERLSHRAADGLELDGLLVLPPGTTRQDGPFPLVTLVHGGPYDRWSDRFVVGWHRQARWLAEDGFAVFLPNPRGSQGHGHAFAVSVAGEVGGAEWTDILTGIDLLIDAGVADPDRLGIGGGSHGGFLAAWAAARSDRFAAAYVNAGISDWGMLAATGEQGPPFEAALGGSIGWEGPGPHRHDRNSPISYAADIRTPILLVHGEDDTNVPLSQAEFLHRALRHFGVEHEFAVYPGENHSLRGREHQLDFLHRTREWYTRWLKPARPA</sequence>
<dbReference type="RefSeq" id="WP_323336704.1">
    <property type="nucleotide sequence ID" value="NZ_JAYFSI010000019.1"/>
</dbReference>
<dbReference type="InterPro" id="IPR001375">
    <property type="entry name" value="Peptidase_S9_cat"/>
</dbReference>
<name>A0ABU5RND7_9PSEU</name>
<protein>
    <submittedName>
        <fullName evidence="3">Prolyl oligopeptidase family serine peptidase</fullName>
    </submittedName>
</protein>
<dbReference type="PANTHER" id="PTHR42776:SF27">
    <property type="entry name" value="DIPEPTIDYL PEPTIDASE FAMILY MEMBER 6"/>
    <property type="match status" value="1"/>
</dbReference>
<dbReference type="Pfam" id="PF00326">
    <property type="entry name" value="Peptidase_S9"/>
    <property type="match status" value="1"/>
</dbReference>
<dbReference type="InterPro" id="IPR011042">
    <property type="entry name" value="6-blade_b-propeller_TolB-like"/>
</dbReference>
<dbReference type="EMBL" id="JAYFSI010000019">
    <property type="protein sequence ID" value="MEA5367029.1"/>
    <property type="molecule type" value="Genomic_DNA"/>
</dbReference>
<evidence type="ECO:0000256" key="1">
    <source>
        <dbReference type="ARBA" id="ARBA00022801"/>
    </source>
</evidence>
<gene>
    <name evidence="3" type="ORF">VA596_46380</name>
</gene>
<comment type="caution">
    <text evidence="3">The sequence shown here is derived from an EMBL/GenBank/DDBJ whole genome shotgun (WGS) entry which is preliminary data.</text>
</comment>
<dbReference type="SUPFAM" id="SSF82171">
    <property type="entry name" value="DPP6 N-terminal domain-like"/>
    <property type="match status" value="1"/>
</dbReference>
<reference evidence="3 4" key="1">
    <citation type="submission" date="2023-12" db="EMBL/GenBank/DDBJ databases">
        <title>Amycolatopsis sp. V23-08.</title>
        <authorList>
            <person name="Somphong A."/>
        </authorList>
    </citation>
    <scope>NUCLEOTIDE SEQUENCE [LARGE SCALE GENOMIC DNA]</scope>
    <source>
        <strain evidence="3 4">V23-08</strain>
    </source>
</reference>
<feature type="domain" description="Peptidase S9 prolyl oligopeptidase catalytic" evidence="2">
    <location>
        <begin position="389"/>
        <end position="594"/>
    </location>
</feature>
<dbReference type="Gene3D" id="2.120.10.30">
    <property type="entry name" value="TolB, C-terminal domain"/>
    <property type="match status" value="1"/>
</dbReference>
<dbReference type="PANTHER" id="PTHR42776">
    <property type="entry name" value="SERINE PEPTIDASE S9 FAMILY MEMBER"/>
    <property type="match status" value="1"/>
</dbReference>